<dbReference type="Proteomes" id="UP000447434">
    <property type="component" value="Chromosome 1"/>
</dbReference>
<dbReference type="EMBL" id="WOCE01000001">
    <property type="protein sequence ID" value="KAE9621663.1"/>
    <property type="molecule type" value="Genomic_DNA"/>
</dbReference>
<feature type="chain" id="PRO_5025655913" evidence="1">
    <location>
        <begin position="23"/>
        <end position="80"/>
    </location>
</feature>
<keyword evidence="1" id="KW-0732">Signal</keyword>
<proteinExistence type="predicted"/>
<gene>
    <name evidence="2" type="ORF">Lalb_Chr01g0017151</name>
</gene>
<comment type="caution">
    <text evidence="2">The sequence shown here is derived from an EMBL/GenBank/DDBJ whole genome shotgun (WGS) entry which is preliminary data.</text>
</comment>
<sequence>MDKSVTMLAFLIVLLVGNVAHGSNSSGKILPCKVNNDCVNCTCLIHCPDPSTVCLNGQCKCTCGGYCLKTSSEIKFNIMK</sequence>
<dbReference type="AlphaFoldDB" id="A0A6A4R7N4"/>
<accession>A0A6A4R7N4</accession>
<organism evidence="2 3">
    <name type="scientific">Lupinus albus</name>
    <name type="common">White lupine</name>
    <name type="synonym">Lupinus termis</name>
    <dbReference type="NCBI Taxonomy" id="3870"/>
    <lineage>
        <taxon>Eukaryota</taxon>
        <taxon>Viridiplantae</taxon>
        <taxon>Streptophyta</taxon>
        <taxon>Embryophyta</taxon>
        <taxon>Tracheophyta</taxon>
        <taxon>Spermatophyta</taxon>
        <taxon>Magnoliopsida</taxon>
        <taxon>eudicotyledons</taxon>
        <taxon>Gunneridae</taxon>
        <taxon>Pentapetalae</taxon>
        <taxon>rosids</taxon>
        <taxon>fabids</taxon>
        <taxon>Fabales</taxon>
        <taxon>Fabaceae</taxon>
        <taxon>Papilionoideae</taxon>
        <taxon>50 kb inversion clade</taxon>
        <taxon>genistoids sensu lato</taxon>
        <taxon>core genistoids</taxon>
        <taxon>Genisteae</taxon>
        <taxon>Lupinus</taxon>
    </lineage>
</organism>
<keyword evidence="3" id="KW-1185">Reference proteome</keyword>
<evidence type="ECO:0000256" key="1">
    <source>
        <dbReference type="SAM" id="SignalP"/>
    </source>
</evidence>
<evidence type="ECO:0000313" key="2">
    <source>
        <dbReference type="EMBL" id="KAE9621663.1"/>
    </source>
</evidence>
<feature type="signal peptide" evidence="1">
    <location>
        <begin position="1"/>
        <end position="22"/>
    </location>
</feature>
<evidence type="ECO:0000313" key="3">
    <source>
        <dbReference type="Proteomes" id="UP000447434"/>
    </source>
</evidence>
<reference evidence="3" key="1">
    <citation type="journal article" date="2020" name="Nat. Commun.">
        <title>Genome sequence of the cluster root forming white lupin.</title>
        <authorList>
            <person name="Hufnagel B."/>
            <person name="Marques A."/>
            <person name="Soriano A."/>
            <person name="Marques L."/>
            <person name="Divol F."/>
            <person name="Doumas P."/>
            <person name="Sallet E."/>
            <person name="Mancinotti D."/>
            <person name="Carrere S."/>
            <person name="Marande W."/>
            <person name="Arribat S."/>
            <person name="Keller J."/>
            <person name="Huneau C."/>
            <person name="Blein T."/>
            <person name="Aime D."/>
            <person name="Laguerre M."/>
            <person name="Taylor J."/>
            <person name="Schubert V."/>
            <person name="Nelson M."/>
            <person name="Geu-Flores F."/>
            <person name="Crespi M."/>
            <person name="Gallardo-Guerrero K."/>
            <person name="Delaux P.-M."/>
            <person name="Salse J."/>
            <person name="Berges H."/>
            <person name="Guyot R."/>
            <person name="Gouzy J."/>
            <person name="Peret B."/>
        </authorList>
    </citation>
    <scope>NUCLEOTIDE SEQUENCE [LARGE SCALE GENOMIC DNA]</scope>
    <source>
        <strain evidence="3">cv. Amiga</strain>
    </source>
</reference>
<name>A0A6A4R7N4_LUPAL</name>
<protein>
    <submittedName>
        <fullName evidence="2">Uncharacterized protein</fullName>
    </submittedName>
</protein>